<gene>
    <name evidence="3" type="primary">hcnC</name>
    <name evidence="3" type="ORF">JDO7802_00563</name>
</gene>
<organism evidence="3 4">
    <name type="scientific">Jannaschia donghaensis</name>
    <dbReference type="NCBI Taxonomy" id="420998"/>
    <lineage>
        <taxon>Bacteria</taxon>
        <taxon>Pseudomonadati</taxon>
        <taxon>Pseudomonadota</taxon>
        <taxon>Alphaproteobacteria</taxon>
        <taxon>Rhodobacterales</taxon>
        <taxon>Roseobacteraceae</taxon>
        <taxon>Jannaschia</taxon>
    </lineage>
</organism>
<dbReference type="Gene3D" id="3.50.50.60">
    <property type="entry name" value="FAD/NAD(P)-binding domain"/>
    <property type="match status" value="1"/>
</dbReference>
<reference evidence="3 4" key="1">
    <citation type="submission" date="2015-07" db="EMBL/GenBank/DDBJ databases">
        <authorList>
            <person name="Noorani M."/>
        </authorList>
    </citation>
    <scope>NUCLEOTIDE SEQUENCE [LARGE SCALE GENOMIC DNA]</scope>
    <source>
        <strain evidence="3 4">CECT 7802</strain>
    </source>
</reference>
<dbReference type="PANTHER" id="PTHR13847">
    <property type="entry name" value="SARCOSINE DEHYDROGENASE-RELATED"/>
    <property type="match status" value="1"/>
</dbReference>
<dbReference type="STRING" id="420998.JDO7802_00563"/>
<dbReference type="RefSeq" id="WP_055082360.1">
    <property type="nucleotide sequence ID" value="NZ_CXSU01000005.1"/>
</dbReference>
<evidence type="ECO:0000313" key="4">
    <source>
        <dbReference type="Proteomes" id="UP000049222"/>
    </source>
</evidence>
<dbReference type="EC" id="1.4.99.5" evidence="3"/>
<dbReference type="OrthoDB" id="7421214at2"/>
<keyword evidence="1 3" id="KW-0560">Oxidoreductase</keyword>
<dbReference type="Pfam" id="PF01266">
    <property type="entry name" value="DAO"/>
    <property type="match status" value="1"/>
</dbReference>
<dbReference type="SUPFAM" id="SSF51905">
    <property type="entry name" value="FAD/NAD(P)-binding domain"/>
    <property type="match status" value="1"/>
</dbReference>
<dbReference type="InterPro" id="IPR006076">
    <property type="entry name" value="FAD-dep_OxRdtase"/>
</dbReference>
<dbReference type="Proteomes" id="UP000049222">
    <property type="component" value="Unassembled WGS sequence"/>
</dbReference>
<dbReference type="Gene3D" id="3.30.9.10">
    <property type="entry name" value="D-Amino Acid Oxidase, subunit A, domain 2"/>
    <property type="match status" value="1"/>
</dbReference>
<dbReference type="AlphaFoldDB" id="A0A0M6YDY7"/>
<dbReference type="GO" id="GO:0005737">
    <property type="term" value="C:cytoplasm"/>
    <property type="evidence" value="ECO:0007669"/>
    <property type="project" value="TreeGrafter"/>
</dbReference>
<evidence type="ECO:0000313" key="3">
    <source>
        <dbReference type="EMBL" id="CTQ48561.1"/>
    </source>
</evidence>
<sequence length="373" mass="38836">MIHDVIVIGAGMAGASTAFELSSEASVLLLEAETQPGYHSTGRSAALFTRNYGSPLVRRINALSEPFFRDPPAGFIEGPLLHRRGAVAVASPGSEDRLDALLTAGTTDDPVGEISCADALAMIPFLRPERVARAVTEPGVTDIDVASLLQAYLRGFRARGGLIATSARITALARVGGVWAVTAGGVTHRAPTVVNAAGAWADAVGAMAGAAPIGLVAKRRTAIVIDAPTGVDVAALPCVDFVATDAYIKPEAGKLMASPGDATPDVAQDVRPDEMDIAVLADWIGRETTIEVRRISHSWAGLRSFVPDEGPVVGRAPEIDGFVWNAGQGGYGIMMAPTLARAAAAACFDRGLPDDMAAAGLRFEDLSSDRMRR</sequence>
<feature type="domain" description="FAD dependent oxidoreductase" evidence="2">
    <location>
        <begin position="4"/>
        <end position="345"/>
    </location>
</feature>
<dbReference type="InterPro" id="IPR036188">
    <property type="entry name" value="FAD/NAD-bd_sf"/>
</dbReference>
<protein>
    <submittedName>
        <fullName evidence="3">Hydrogen cyanide synthase subunit HcnC</fullName>
        <ecNumber evidence="3">1.4.99.5</ecNumber>
    </submittedName>
</protein>
<name>A0A0M6YDY7_9RHOB</name>
<proteinExistence type="predicted"/>
<accession>A0A0M6YDY7</accession>
<dbReference type="GO" id="GO:0050622">
    <property type="term" value="F:glycine dehydrogenase (cyanide-forming) activity"/>
    <property type="evidence" value="ECO:0007669"/>
    <property type="project" value="UniProtKB-EC"/>
</dbReference>
<dbReference type="EMBL" id="CXSU01000005">
    <property type="protein sequence ID" value="CTQ48561.1"/>
    <property type="molecule type" value="Genomic_DNA"/>
</dbReference>
<evidence type="ECO:0000256" key="1">
    <source>
        <dbReference type="ARBA" id="ARBA00023002"/>
    </source>
</evidence>
<dbReference type="PANTHER" id="PTHR13847:SF287">
    <property type="entry name" value="FAD-DEPENDENT OXIDOREDUCTASE DOMAIN-CONTAINING PROTEIN 1"/>
    <property type="match status" value="1"/>
</dbReference>
<evidence type="ECO:0000259" key="2">
    <source>
        <dbReference type="Pfam" id="PF01266"/>
    </source>
</evidence>
<keyword evidence="4" id="KW-1185">Reference proteome</keyword>